<feature type="compositionally biased region" description="Acidic residues" evidence="1">
    <location>
        <begin position="277"/>
        <end position="286"/>
    </location>
</feature>
<comment type="caution">
    <text evidence="2">The sequence shown here is derived from an EMBL/GenBank/DDBJ whole genome shotgun (WGS) entry which is preliminary data.</text>
</comment>
<protein>
    <submittedName>
        <fullName evidence="2">58fa0921-8057-41b4-9a52-be5e3194fdd0-CDS</fullName>
    </submittedName>
</protein>
<feature type="compositionally biased region" description="Polar residues" evidence="1">
    <location>
        <begin position="34"/>
        <end position="54"/>
    </location>
</feature>
<reference evidence="2" key="1">
    <citation type="submission" date="2020-10" db="EMBL/GenBank/DDBJ databases">
        <authorList>
            <person name="Kusch S."/>
        </authorList>
    </citation>
    <scope>NUCLEOTIDE SEQUENCE</scope>
    <source>
        <strain evidence="2">SwB9</strain>
    </source>
</reference>
<feature type="region of interest" description="Disordered" evidence="1">
    <location>
        <begin position="229"/>
        <end position="304"/>
    </location>
</feature>
<keyword evidence="3" id="KW-1185">Reference proteome</keyword>
<gene>
    <name evidence="2" type="ORF">SCLTRI_LOCUS6054</name>
</gene>
<evidence type="ECO:0000256" key="1">
    <source>
        <dbReference type="SAM" id="MobiDB-lite"/>
    </source>
</evidence>
<proteinExistence type="predicted"/>
<dbReference type="OrthoDB" id="3544769at2759"/>
<dbReference type="Proteomes" id="UP000624404">
    <property type="component" value="Unassembled WGS sequence"/>
</dbReference>
<organism evidence="2 3">
    <name type="scientific">Sclerotinia trifoliorum</name>
    <dbReference type="NCBI Taxonomy" id="28548"/>
    <lineage>
        <taxon>Eukaryota</taxon>
        <taxon>Fungi</taxon>
        <taxon>Dikarya</taxon>
        <taxon>Ascomycota</taxon>
        <taxon>Pezizomycotina</taxon>
        <taxon>Leotiomycetes</taxon>
        <taxon>Helotiales</taxon>
        <taxon>Sclerotiniaceae</taxon>
        <taxon>Sclerotinia</taxon>
    </lineage>
</organism>
<name>A0A8H2ZT98_9HELO</name>
<feature type="region of interest" description="Disordered" evidence="1">
    <location>
        <begin position="30"/>
        <end position="54"/>
    </location>
</feature>
<accession>A0A8H2ZT98</accession>
<feature type="compositionally biased region" description="Basic and acidic residues" evidence="1">
    <location>
        <begin position="290"/>
        <end position="304"/>
    </location>
</feature>
<evidence type="ECO:0000313" key="3">
    <source>
        <dbReference type="Proteomes" id="UP000624404"/>
    </source>
</evidence>
<feature type="compositionally biased region" description="Basic and acidic residues" evidence="1">
    <location>
        <begin position="229"/>
        <end position="243"/>
    </location>
</feature>
<evidence type="ECO:0000313" key="2">
    <source>
        <dbReference type="EMBL" id="CAD6445695.1"/>
    </source>
</evidence>
<sequence length="304" mass="34933">MKNDPLQFEPLATHAGSLAFRPAVPEAIVEQPSALRQPSTLQHPPITKQPSSIRPSCSSLRRIQRQYREHKRRQLLEKLERIERNYRSARVQSPSKPLEQSYVEEEDLRMEFQVAKSCVDWHEKKAAELLDNVDLELHSFDLVEAKLAVDAVISKIKERLDMENVRKLLMEEATLEAWQNSGRKLMNRADGERRGGERKSEEEKDLRWGFYRDWDEAIDQACEAAMEKYREGKGQGESKDKRYAYGGELSGGLERPLEPEVDLDDMLPEFPLTIDDAGTEEMDMDSPVDIAKEDTGGEVKHPEN</sequence>
<dbReference type="EMBL" id="CAJHIA010000017">
    <property type="protein sequence ID" value="CAD6445695.1"/>
    <property type="molecule type" value="Genomic_DNA"/>
</dbReference>
<dbReference type="AlphaFoldDB" id="A0A8H2ZT98"/>